<dbReference type="OrthoDB" id="2177329at2"/>
<dbReference type="PATRIC" id="fig|332950.4.peg.1771"/>
<dbReference type="AlphaFoldDB" id="A0A1E5GW97"/>
<dbReference type="GO" id="GO:0003677">
    <property type="term" value="F:DNA binding"/>
    <property type="evidence" value="ECO:0007669"/>
    <property type="project" value="UniProtKB-KW"/>
</dbReference>
<comment type="caution">
    <text evidence="5">The sequence shown here is derived from an EMBL/GenBank/DDBJ whole genome shotgun (WGS) entry which is preliminary data.</text>
</comment>
<keyword evidence="1" id="KW-0805">Transcription regulation</keyword>
<keyword evidence="6" id="KW-1185">Reference proteome</keyword>
<dbReference type="Gene3D" id="1.10.10.10">
    <property type="entry name" value="Winged helix-like DNA-binding domain superfamily/Winged helix DNA-binding domain"/>
    <property type="match status" value="1"/>
</dbReference>
<name>A0A1E5GW97_9ENTE</name>
<dbReference type="GO" id="GO:0000160">
    <property type="term" value="P:phosphorelay signal transduction system"/>
    <property type="evidence" value="ECO:0007669"/>
    <property type="project" value="InterPro"/>
</dbReference>
<dbReference type="GO" id="GO:0006355">
    <property type="term" value="P:regulation of DNA-templated transcription"/>
    <property type="evidence" value="ECO:0007669"/>
    <property type="project" value="InterPro"/>
</dbReference>
<dbReference type="RefSeq" id="WP_069663321.1">
    <property type="nucleotide sequence ID" value="NZ_JBHUJJ010000001.1"/>
</dbReference>
<evidence type="ECO:0000256" key="2">
    <source>
        <dbReference type="ARBA" id="ARBA00023125"/>
    </source>
</evidence>
<evidence type="ECO:0000259" key="4">
    <source>
        <dbReference type="SMART" id="SM00862"/>
    </source>
</evidence>
<organism evidence="5 6">
    <name type="scientific">Enterococcus termitis</name>
    <dbReference type="NCBI Taxonomy" id="332950"/>
    <lineage>
        <taxon>Bacteria</taxon>
        <taxon>Bacillati</taxon>
        <taxon>Bacillota</taxon>
        <taxon>Bacilli</taxon>
        <taxon>Lactobacillales</taxon>
        <taxon>Enterococcaceae</taxon>
        <taxon>Enterococcus</taxon>
    </lineage>
</organism>
<dbReference type="Pfam" id="PF00486">
    <property type="entry name" value="Trans_reg_C"/>
    <property type="match status" value="1"/>
</dbReference>
<evidence type="ECO:0000313" key="6">
    <source>
        <dbReference type="Proteomes" id="UP000095094"/>
    </source>
</evidence>
<reference evidence="6" key="1">
    <citation type="submission" date="2016-09" db="EMBL/GenBank/DDBJ databases">
        <authorList>
            <person name="Gulvik C.A."/>
        </authorList>
    </citation>
    <scope>NUCLEOTIDE SEQUENCE [LARGE SCALE GENOMIC DNA]</scope>
    <source>
        <strain evidence="6">LMG 8895</strain>
    </source>
</reference>
<dbReference type="SUPFAM" id="SSF46894">
    <property type="entry name" value="C-terminal effector domain of the bipartite response regulators"/>
    <property type="match status" value="1"/>
</dbReference>
<keyword evidence="3" id="KW-0804">Transcription</keyword>
<evidence type="ECO:0000256" key="3">
    <source>
        <dbReference type="ARBA" id="ARBA00023163"/>
    </source>
</evidence>
<feature type="domain" description="OmpR/PhoB-type" evidence="4">
    <location>
        <begin position="173"/>
        <end position="251"/>
    </location>
</feature>
<gene>
    <name evidence="5" type="ORF">BCR25_04840</name>
</gene>
<sequence>MRKKIIILTDTLSANGLLQNSLLNMDYEIMVSKDILTRPKDKEFYFLQNFDLIIYQQSMYSGLKESFLDNLALLNKPIVVLTFESEHVNEAKYAGNSDVTFVRYPISVTDLASKLAAIFEESANRKGQSSSERTIGIYAENEREAQHASFSHGAKLKKHHTFQLKDRTLIIDNWLIPLTKKEHQVLDHFIKSDQRVFSSQALCEAIWTNAKQKNKQALLSNLINRIKQKIMEKTSIFEPFILNKKGIGYYLNQDFVMLDDQQGEKIKELLTGTI</sequence>
<accession>A0A1E5GW97</accession>
<keyword evidence="2" id="KW-0238">DNA-binding</keyword>
<dbReference type="Proteomes" id="UP000095094">
    <property type="component" value="Unassembled WGS sequence"/>
</dbReference>
<proteinExistence type="predicted"/>
<evidence type="ECO:0000256" key="1">
    <source>
        <dbReference type="ARBA" id="ARBA00023015"/>
    </source>
</evidence>
<dbReference type="InterPro" id="IPR036388">
    <property type="entry name" value="WH-like_DNA-bd_sf"/>
</dbReference>
<evidence type="ECO:0000313" key="5">
    <source>
        <dbReference type="EMBL" id="OEG16927.1"/>
    </source>
</evidence>
<dbReference type="InterPro" id="IPR001867">
    <property type="entry name" value="OmpR/PhoB-type_DNA-bd"/>
</dbReference>
<dbReference type="EMBL" id="MIJY01000012">
    <property type="protein sequence ID" value="OEG16927.1"/>
    <property type="molecule type" value="Genomic_DNA"/>
</dbReference>
<dbReference type="SMART" id="SM00862">
    <property type="entry name" value="Trans_reg_C"/>
    <property type="match status" value="1"/>
</dbReference>
<dbReference type="InterPro" id="IPR016032">
    <property type="entry name" value="Sig_transdc_resp-reg_C-effctor"/>
</dbReference>
<protein>
    <recommendedName>
        <fullName evidence="4">OmpR/PhoB-type domain-containing protein</fullName>
    </recommendedName>
</protein>